<dbReference type="InterPro" id="IPR028082">
    <property type="entry name" value="Peripla_BP_I"/>
</dbReference>
<dbReference type="GO" id="GO:0000976">
    <property type="term" value="F:transcription cis-regulatory region binding"/>
    <property type="evidence" value="ECO:0007669"/>
    <property type="project" value="TreeGrafter"/>
</dbReference>
<dbReference type="PROSITE" id="PS50932">
    <property type="entry name" value="HTH_LACI_2"/>
    <property type="match status" value="1"/>
</dbReference>
<keyword evidence="2" id="KW-0238">DNA-binding</keyword>
<dbReference type="Pfam" id="PF00356">
    <property type="entry name" value="LacI"/>
    <property type="match status" value="1"/>
</dbReference>
<evidence type="ECO:0000256" key="1">
    <source>
        <dbReference type="ARBA" id="ARBA00023015"/>
    </source>
</evidence>
<name>A0A1M5BXX6_9BACT</name>
<dbReference type="AlphaFoldDB" id="A0A1M5BXX6"/>
<evidence type="ECO:0000256" key="3">
    <source>
        <dbReference type="ARBA" id="ARBA00023163"/>
    </source>
</evidence>
<accession>A0A1M5BXX6</accession>
<dbReference type="EMBL" id="FQUO01000008">
    <property type="protein sequence ID" value="SHF47413.1"/>
    <property type="molecule type" value="Genomic_DNA"/>
</dbReference>
<dbReference type="CDD" id="cd01392">
    <property type="entry name" value="HTH_LacI"/>
    <property type="match status" value="1"/>
</dbReference>
<evidence type="ECO:0000256" key="2">
    <source>
        <dbReference type="ARBA" id="ARBA00023125"/>
    </source>
</evidence>
<dbReference type="Pfam" id="PF13377">
    <property type="entry name" value="Peripla_BP_3"/>
    <property type="match status" value="1"/>
</dbReference>
<dbReference type="Gene3D" id="3.40.50.2300">
    <property type="match status" value="2"/>
</dbReference>
<keyword evidence="6" id="KW-1185">Reference proteome</keyword>
<dbReference type="SMART" id="SM00354">
    <property type="entry name" value="HTH_LACI"/>
    <property type="match status" value="1"/>
</dbReference>
<dbReference type="SUPFAM" id="SSF53822">
    <property type="entry name" value="Periplasmic binding protein-like I"/>
    <property type="match status" value="1"/>
</dbReference>
<dbReference type="SUPFAM" id="SSF47413">
    <property type="entry name" value="lambda repressor-like DNA-binding domains"/>
    <property type="match status" value="1"/>
</dbReference>
<dbReference type="OrthoDB" id="9803256at2"/>
<sequence length="346" mass="38434">MTESIHKTTITDLARELQLTPSTVSRALNNHPAISAHTKQLVQALALKRHYQPNRIASSLRLGHTRILGVLIPSAEINFFGSVIHGIENVARQNDYSVLIFQSNEDEHFEQQGVQTFLRSRVSCVLASLAKETTHLRHFTELKRRGVPLVLFDRVSDELDVPSVVVNDYQGALLATLHLVQQGCRRIAHIAGQQHVPIFHTRLQGYYDALQQLGLPQDDTLVVYGQVTIESGYQCMRQLLELPEPPDAVFAVEDFTALGAMEALKDAGISIPGDIAIIGFANEAFGKYITPSLSTVDQQTIRMGEEAARLYFDYAAKGSFYETPAQKVVLDPVLIYRNSSLRLDSG</sequence>
<proteinExistence type="predicted"/>
<keyword evidence="3" id="KW-0804">Transcription</keyword>
<dbReference type="InterPro" id="IPR010982">
    <property type="entry name" value="Lambda_DNA-bd_dom_sf"/>
</dbReference>
<dbReference type="InterPro" id="IPR000843">
    <property type="entry name" value="HTH_LacI"/>
</dbReference>
<dbReference type="InterPro" id="IPR046335">
    <property type="entry name" value="LacI/GalR-like_sensor"/>
</dbReference>
<dbReference type="RefSeq" id="WP_073043403.1">
    <property type="nucleotide sequence ID" value="NZ_FQUO01000008.1"/>
</dbReference>
<dbReference type="CDD" id="cd06267">
    <property type="entry name" value="PBP1_LacI_sugar_binding-like"/>
    <property type="match status" value="1"/>
</dbReference>
<gene>
    <name evidence="5" type="ORF">SAMN05444008_108146</name>
</gene>
<feature type="domain" description="HTH lacI-type" evidence="4">
    <location>
        <begin position="8"/>
        <end position="62"/>
    </location>
</feature>
<dbReference type="STRING" id="1302690.BUE76_18000"/>
<dbReference type="GO" id="GO:0003700">
    <property type="term" value="F:DNA-binding transcription factor activity"/>
    <property type="evidence" value="ECO:0007669"/>
    <property type="project" value="TreeGrafter"/>
</dbReference>
<reference evidence="5 6" key="1">
    <citation type="submission" date="2016-11" db="EMBL/GenBank/DDBJ databases">
        <authorList>
            <person name="Jaros S."/>
            <person name="Januszkiewicz K."/>
            <person name="Wedrychowicz H."/>
        </authorList>
    </citation>
    <scope>NUCLEOTIDE SEQUENCE [LARGE SCALE GENOMIC DNA]</scope>
    <source>
        <strain evidence="5 6">DSM 26897</strain>
    </source>
</reference>
<protein>
    <submittedName>
        <fullName evidence="5">Transcriptional regulator, LacI family</fullName>
    </submittedName>
</protein>
<dbReference type="PANTHER" id="PTHR30146:SF109">
    <property type="entry name" value="HTH-TYPE TRANSCRIPTIONAL REGULATOR GALS"/>
    <property type="match status" value="1"/>
</dbReference>
<evidence type="ECO:0000313" key="6">
    <source>
        <dbReference type="Proteomes" id="UP000184368"/>
    </source>
</evidence>
<dbReference type="Proteomes" id="UP000184368">
    <property type="component" value="Unassembled WGS sequence"/>
</dbReference>
<dbReference type="Gene3D" id="1.10.260.40">
    <property type="entry name" value="lambda repressor-like DNA-binding domains"/>
    <property type="match status" value="1"/>
</dbReference>
<keyword evidence="1" id="KW-0805">Transcription regulation</keyword>
<evidence type="ECO:0000259" key="4">
    <source>
        <dbReference type="PROSITE" id="PS50932"/>
    </source>
</evidence>
<organism evidence="5 6">
    <name type="scientific">Cnuella takakiae</name>
    <dbReference type="NCBI Taxonomy" id="1302690"/>
    <lineage>
        <taxon>Bacteria</taxon>
        <taxon>Pseudomonadati</taxon>
        <taxon>Bacteroidota</taxon>
        <taxon>Chitinophagia</taxon>
        <taxon>Chitinophagales</taxon>
        <taxon>Chitinophagaceae</taxon>
        <taxon>Cnuella</taxon>
    </lineage>
</organism>
<evidence type="ECO:0000313" key="5">
    <source>
        <dbReference type="EMBL" id="SHF47413.1"/>
    </source>
</evidence>
<dbReference type="PANTHER" id="PTHR30146">
    <property type="entry name" value="LACI-RELATED TRANSCRIPTIONAL REPRESSOR"/>
    <property type="match status" value="1"/>
</dbReference>